<accession>A0AAD9LC07</accession>
<dbReference type="EMBL" id="JASMQC010000037">
    <property type="protein sequence ID" value="KAK1930845.1"/>
    <property type="molecule type" value="Genomic_DNA"/>
</dbReference>
<dbReference type="SUPFAM" id="SSF53474">
    <property type="entry name" value="alpha/beta-Hydrolases"/>
    <property type="match status" value="1"/>
</dbReference>
<dbReference type="PANTHER" id="PTHR31642">
    <property type="entry name" value="TRICHOTHECENE 3-O-ACETYLTRANSFERASE"/>
    <property type="match status" value="1"/>
</dbReference>
<proteinExistence type="predicted"/>
<dbReference type="Pfam" id="PF02458">
    <property type="entry name" value="Transferase"/>
    <property type="match status" value="2"/>
</dbReference>
<dbReference type="GO" id="GO:0016747">
    <property type="term" value="F:acyltransferase activity, transferring groups other than amino-acyl groups"/>
    <property type="evidence" value="ECO:0007669"/>
    <property type="project" value="TreeGrafter"/>
</dbReference>
<gene>
    <name evidence="3" type="ORF">P3T76_013802</name>
</gene>
<keyword evidence="4" id="KW-1185">Reference proteome</keyword>
<dbReference type="SUPFAM" id="SSF52777">
    <property type="entry name" value="CoA-dependent acyltransferases"/>
    <property type="match status" value="1"/>
</dbReference>
<dbReference type="Proteomes" id="UP001259832">
    <property type="component" value="Unassembled WGS sequence"/>
</dbReference>
<evidence type="ECO:0000256" key="1">
    <source>
        <dbReference type="ARBA" id="ARBA00022679"/>
    </source>
</evidence>
<sequence length="1742" mass="193325">MVKVVREVSIRADGRSKLEEPVLLGPLDHITQNFMPITVVFVYRQEEENPGKELIPIEKFRRALEKLLDYYPHLAGRIVMKEDNSPQIEQLDAGAKLVVAECDEKLDDFNAIGDDRGPPRLIVTNLPGGGNTLLPPFDPSETGMTRDPILNVQHTRFACGGVAIGFCLRHIVCDGAGFFQLVQDLAELYRSSLDDEHSFKLSEVPQIHSYKADLHNITPEERLKALDIKPVGFNLSPEMNMSVSAEDKPTPPPVHGRIIRFSPRELALLKAEANSNQAKPLSTFCALAAHIWQSIHRARSKVKGDNLLPSQLLITVNLRTRNQLPDIQPRYFPNAVFSPVVAVPTAQLLDASLSVAAALIHNSVQPQEPTDMLEALKWIAAQPDKRRVQFCIDYSQESVFVTQWSKFDMYQGTRFDVPPALVAQPFTRVSLYDGLVYFMATEDQLLQSGNEITTGSIDVSLALSEPVWSILDEDVLHLFLFAVATAQAQASASNSTSKGDLNGWYPCYDYTFADEGPNPGQDAECAVYAAPLCYPGICETPANVESTKVDIFVKRLLATSGNPETASNVWLLQGGPGYSSTQMENTMLEVQSRLNGAVNVYTMDHRGTGRSTLFNCVAAQATTSGTPWGNDLIAAEVPTCARDLQFKYGGDYAAFSVTSAATDVKTFISKYTNGADTVVYGVSYGTMLVERLIHLAPSQVVGYVLDSVVSSSGAMPVYYSDWDKNYGEIGDDFFALCDQDKACKAHFATKKLNETVQDLLNQFDKNPNSTCATLISNVQSKGLDGLPSSSLRFTLGTLLKDTSMRTLIPPLVYRLNRCGSKDLNVLKKFVTSLNSNVLGGSSEDEAYVSNILFYLIVFSEMWEIPTPSKSEMKEKFISAKVSDDPTYPMDPVYCAFSKEKSGSCEEFGVSNYDANPLMYDRDQYWNKSAVIPSQASVLLMSGKLDPQAHHKYAEALLRAMDGNKKELISFKYTPHGIVSSTQMAGSDETCGMKLLISYVKNAGNLEKLDKTCVDQMPSFNLNIPANYLQGLMSTDDAYEVLLRFLLICIISGVCKVVAFASIAPRSYFSSVRTPQSPNDPVVTEAANFAVNQLRALSDSGIYTTLSLDKILAAATELGDFHYVIHLQVVLASPYFSSKRNVEEFEMMVLESKPRVEDRASGKFNASRSIAIDEFPEMEEEAIEAFWIKMVEERRQRRRELFDKWEREGELEDEVVPEPTREKVTRTLTIQELHAMPTKQLRQLLTTPESTETLRAAISAILDERLTLLEEREVQCSDEKSLLKLKSPMPLGPLDQRFLVAIPLAAIFVYRPTSSTSEEIIPVDKLQRALSLLLDYYPHLTGRIVINPKDQLPEIQQLGTGATLVFAHCSSPLKAFEAEIQDDKPGSPPRLIGPNLPDGGNGLLPPFDPTEEGTAHDAILTVQHTKFPCGGVSIGIRLRHIICDAGGFFQLARDMAALYRGLDTKPSLDPPVIHSYLSDLKLSAEERQENLQIKPTLFDLAPVQPPMEKSEMTASEPVLGRILRFSTHELAAIKVAASSSQPVSTFCALAAHLWQSIYRARLQCGALPRQFLVSVDLRSRGQLNVSPRYFPNCILCPVFSLPDEKLRDASLSEIAAAIHDNVQPLDPAEVEQNLQWLAAQPDKQRVRLRYRMEEAGVQVSQWSKFGMYRGTEMDVPPTLVAQPFTPISLLDGLMYFMATEDQLMQSETSPGVTSGSIDVSLALCEQTWKILDQDVRFRQYRKW</sequence>
<dbReference type="Gene3D" id="3.30.559.10">
    <property type="entry name" value="Chloramphenicol acetyltransferase-like domain"/>
    <property type="match status" value="4"/>
</dbReference>
<organism evidence="3 4">
    <name type="scientific">Phytophthora citrophthora</name>
    <dbReference type="NCBI Taxonomy" id="4793"/>
    <lineage>
        <taxon>Eukaryota</taxon>
        <taxon>Sar</taxon>
        <taxon>Stramenopiles</taxon>
        <taxon>Oomycota</taxon>
        <taxon>Peronosporomycetes</taxon>
        <taxon>Peronosporales</taxon>
        <taxon>Peronosporaceae</taxon>
        <taxon>Phytophthora</taxon>
    </lineage>
</organism>
<dbReference type="InterPro" id="IPR023213">
    <property type="entry name" value="CAT-like_dom_sf"/>
</dbReference>
<dbReference type="Gene3D" id="3.40.50.1820">
    <property type="entry name" value="alpha/beta hydrolase"/>
    <property type="match status" value="1"/>
</dbReference>
<evidence type="ECO:0000313" key="3">
    <source>
        <dbReference type="EMBL" id="KAK1930845.1"/>
    </source>
</evidence>
<dbReference type="InterPro" id="IPR029058">
    <property type="entry name" value="AB_hydrolase_fold"/>
</dbReference>
<dbReference type="InterPro" id="IPR050317">
    <property type="entry name" value="Plant_Fungal_Acyltransferase"/>
</dbReference>
<reference evidence="3" key="1">
    <citation type="submission" date="2023-08" db="EMBL/GenBank/DDBJ databases">
        <title>Reference Genome Resource for the Citrus Pathogen Phytophthora citrophthora.</title>
        <authorList>
            <person name="Moller H."/>
            <person name="Coetzee B."/>
            <person name="Rose L.J."/>
            <person name="Van Niekerk J.M."/>
        </authorList>
    </citation>
    <scope>NUCLEOTIDE SEQUENCE</scope>
    <source>
        <strain evidence="3">STE-U-9442</strain>
    </source>
</reference>
<protein>
    <submittedName>
        <fullName evidence="3">Hydroxycinnamoyltransferase 2</fullName>
    </submittedName>
</protein>
<dbReference type="PANTHER" id="PTHR31642:SF11">
    <property type="entry name" value="SHIKIMATE O-HYDROXYCINNAMOYLTRANSFERASE"/>
    <property type="match status" value="1"/>
</dbReference>
<evidence type="ECO:0000256" key="2">
    <source>
        <dbReference type="ARBA" id="ARBA00023315"/>
    </source>
</evidence>
<evidence type="ECO:0000313" key="4">
    <source>
        <dbReference type="Proteomes" id="UP001259832"/>
    </source>
</evidence>
<comment type="caution">
    <text evidence="3">The sequence shown here is derived from an EMBL/GenBank/DDBJ whole genome shotgun (WGS) entry which is preliminary data.</text>
</comment>
<keyword evidence="1" id="KW-0808">Transferase</keyword>
<name>A0AAD9LC07_9STRA</name>
<keyword evidence="2" id="KW-0012">Acyltransferase</keyword>